<evidence type="ECO:0000313" key="3">
    <source>
        <dbReference type="Proteomes" id="UP001558713"/>
    </source>
</evidence>
<dbReference type="Proteomes" id="UP001558713">
    <property type="component" value="Unassembled WGS sequence"/>
</dbReference>
<proteinExistence type="predicted"/>
<dbReference type="SUPFAM" id="SSF47364">
    <property type="entry name" value="Domain of the SRP/SRP receptor G-proteins"/>
    <property type="match status" value="1"/>
</dbReference>
<comment type="caution">
    <text evidence="2">The sequence shown here is derived from an EMBL/GenBank/DDBJ whole genome shotgun (WGS) entry which is preliminary data.</text>
</comment>
<dbReference type="AlphaFoldDB" id="A0ABD1ASK2"/>
<dbReference type="InterPro" id="IPR036225">
    <property type="entry name" value="SRP/SRP_N"/>
</dbReference>
<dbReference type="Pfam" id="PF03732">
    <property type="entry name" value="Retrotrans_gag"/>
    <property type="match status" value="1"/>
</dbReference>
<accession>A0ABD1ASK2</accession>
<dbReference type="EMBL" id="JBANAX010000408">
    <property type="protein sequence ID" value="KAL1209742.1"/>
    <property type="molecule type" value="Genomic_DNA"/>
</dbReference>
<dbReference type="PANTHER" id="PTHR35046:SF9">
    <property type="entry name" value="RNA-DIRECTED DNA POLYMERASE"/>
    <property type="match status" value="1"/>
</dbReference>
<dbReference type="InterPro" id="IPR005162">
    <property type="entry name" value="Retrotrans_gag_dom"/>
</dbReference>
<dbReference type="PANTHER" id="PTHR35046">
    <property type="entry name" value="ZINC KNUCKLE (CCHC-TYPE) FAMILY PROTEIN"/>
    <property type="match status" value="1"/>
</dbReference>
<protein>
    <recommendedName>
        <fullName evidence="1">Retrotransposon gag domain-containing protein</fullName>
    </recommendedName>
</protein>
<gene>
    <name evidence="2" type="ORF">V5N11_004896</name>
</gene>
<feature type="domain" description="Retrotransposon gag" evidence="1">
    <location>
        <begin position="1"/>
        <end position="64"/>
    </location>
</feature>
<keyword evidence="3" id="KW-1185">Reference proteome</keyword>
<evidence type="ECO:0000259" key="1">
    <source>
        <dbReference type="Pfam" id="PF03732"/>
    </source>
</evidence>
<evidence type="ECO:0000313" key="2">
    <source>
        <dbReference type="EMBL" id="KAL1209742.1"/>
    </source>
</evidence>
<organism evidence="2 3">
    <name type="scientific">Cardamine amara subsp. amara</name>
    <dbReference type="NCBI Taxonomy" id="228776"/>
    <lineage>
        <taxon>Eukaryota</taxon>
        <taxon>Viridiplantae</taxon>
        <taxon>Streptophyta</taxon>
        <taxon>Embryophyta</taxon>
        <taxon>Tracheophyta</taxon>
        <taxon>Spermatophyta</taxon>
        <taxon>Magnoliopsida</taxon>
        <taxon>eudicotyledons</taxon>
        <taxon>Gunneridae</taxon>
        <taxon>Pentapetalae</taxon>
        <taxon>rosids</taxon>
        <taxon>malvids</taxon>
        <taxon>Brassicales</taxon>
        <taxon>Brassicaceae</taxon>
        <taxon>Cardamineae</taxon>
        <taxon>Cardamine</taxon>
    </lineage>
</organism>
<reference evidence="2 3" key="1">
    <citation type="submission" date="2024-04" db="EMBL/GenBank/DDBJ databases">
        <title>Genome assembly C_amara_ONT_v2.</title>
        <authorList>
            <person name="Yant L."/>
            <person name="Moore C."/>
            <person name="Slenker M."/>
        </authorList>
    </citation>
    <scope>NUCLEOTIDE SEQUENCE [LARGE SCALE GENOMIC DNA]</scope>
    <source>
        <tissue evidence="2">Leaf</tissue>
    </source>
</reference>
<sequence length="88" mass="10821">MKAIMRKRFVLSYYYRELHNQLTRLVQGGKTWEDYYQELEALMIKADVREDREATMSRFLGGLQRGRETRWKCNLIWNYKKCCMKPYL</sequence>
<name>A0ABD1ASK2_CARAN</name>